<sequence>MGKFNYSDGIAVLELIAYLPAFFVAAFLVFRHGIRTSGGFIFLVIFGLVRIVGAVCELVTINYPSKGVYIAAAICSSVGLSPLLMTCSGMLSRANESMPRPTIPPLPLRLFRIVTMVALALTVTGISWHMKGDTIEPNVEVKVGMILYLFCWFVLIAGLGLLFLQRSTIAKGENRNLAAVGVSAPFLLVRTVYAMLVWFLDNSTFSPVGGNNTVKLVLSVLDEIVVVFTCLAIGFTLHIRENERKEWKEVPDQEVEARELLAQQSQYAPYR</sequence>
<feature type="domain" description="DUF7702" evidence="2">
    <location>
        <begin position="5"/>
        <end position="238"/>
    </location>
</feature>
<dbReference type="Proteomes" id="UP001149074">
    <property type="component" value="Unassembled WGS sequence"/>
</dbReference>
<dbReference type="InterPro" id="IPR056119">
    <property type="entry name" value="DUF7702"/>
</dbReference>
<feature type="transmembrane region" description="Helical" evidence="1">
    <location>
        <begin position="220"/>
        <end position="239"/>
    </location>
</feature>
<organism evidence="3 4">
    <name type="scientific">Penicillium argentinense</name>
    <dbReference type="NCBI Taxonomy" id="1131581"/>
    <lineage>
        <taxon>Eukaryota</taxon>
        <taxon>Fungi</taxon>
        <taxon>Dikarya</taxon>
        <taxon>Ascomycota</taxon>
        <taxon>Pezizomycotina</taxon>
        <taxon>Eurotiomycetes</taxon>
        <taxon>Eurotiomycetidae</taxon>
        <taxon>Eurotiales</taxon>
        <taxon>Aspergillaceae</taxon>
        <taxon>Penicillium</taxon>
    </lineage>
</organism>
<evidence type="ECO:0000256" key="1">
    <source>
        <dbReference type="SAM" id="Phobius"/>
    </source>
</evidence>
<proteinExistence type="predicted"/>
<dbReference type="OrthoDB" id="2560628at2759"/>
<dbReference type="AlphaFoldDB" id="A0A9W9JX86"/>
<dbReference type="PANTHER" id="PTHR42109">
    <property type="entry name" value="UNPLACED GENOMIC SCAFFOLD UM_SCAF_CONTIG_1.265, WHOLE GENOME SHOTGUN SEQUENCE"/>
    <property type="match status" value="1"/>
</dbReference>
<keyword evidence="1" id="KW-0472">Membrane</keyword>
<feature type="transmembrane region" description="Helical" evidence="1">
    <location>
        <begin position="176"/>
        <end position="200"/>
    </location>
</feature>
<reference evidence="3" key="1">
    <citation type="submission" date="2022-11" db="EMBL/GenBank/DDBJ databases">
        <authorList>
            <person name="Petersen C."/>
        </authorList>
    </citation>
    <scope>NUCLEOTIDE SEQUENCE</scope>
    <source>
        <strain evidence="3">IBT 30761</strain>
    </source>
</reference>
<name>A0A9W9JX86_9EURO</name>
<keyword evidence="1" id="KW-0812">Transmembrane</keyword>
<reference evidence="3" key="2">
    <citation type="journal article" date="2023" name="IMA Fungus">
        <title>Comparative genomic study of the Penicillium genus elucidates a diverse pangenome and 15 lateral gene transfer events.</title>
        <authorList>
            <person name="Petersen C."/>
            <person name="Sorensen T."/>
            <person name="Nielsen M.R."/>
            <person name="Sondergaard T.E."/>
            <person name="Sorensen J.L."/>
            <person name="Fitzpatrick D.A."/>
            <person name="Frisvad J.C."/>
            <person name="Nielsen K.L."/>
        </authorList>
    </citation>
    <scope>NUCLEOTIDE SEQUENCE</scope>
    <source>
        <strain evidence="3">IBT 30761</strain>
    </source>
</reference>
<evidence type="ECO:0000313" key="4">
    <source>
        <dbReference type="Proteomes" id="UP001149074"/>
    </source>
</evidence>
<feature type="transmembrane region" description="Helical" evidence="1">
    <location>
        <begin position="145"/>
        <end position="164"/>
    </location>
</feature>
<feature type="transmembrane region" description="Helical" evidence="1">
    <location>
        <begin position="110"/>
        <end position="130"/>
    </location>
</feature>
<dbReference type="Pfam" id="PF24800">
    <property type="entry name" value="DUF7702"/>
    <property type="match status" value="1"/>
</dbReference>
<dbReference type="PANTHER" id="PTHR42109:SF2">
    <property type="entry name" value="INTEGRAL MEMBRANE PROTEIN"/>
    <property type="match status" value="1"/>
</dbReference>
<comment type="caution">
    <text evidence="3">The sequence shown here is derived from an EMBL/GenBank/DDBJ whole genome shotgun (WGS) entry which is preliminary data.</text>
</comment>
<gene>
    <name evidence="3" type="ORF">N7532_010015</name>
</gene>
<dbReference type="RefSeq" id="XP_056469922.1">
    <property type="nucleotide sequence ID" value="XM_056622506.1"/>
</dbReference>
<feature type="transmembrane region" description="Helical" evidence="1">
    <location>
        <begin position="6"/>
        <end position="28"/>
    </location>
</feature>
<keyword evidence="4" id="KW-1185">Reference proteome</keyword>
<accession>A0A9W9JX86</accession>
<evidence type="ECO:0000259" key="2">
    <source>
        <dbReference type="Pfam" id="PF24800"/>
    </source>
</evidence>
<feature type="transmembrane region" description="Helical" evidence="1">
    <location>
        <begin position="40"/>
        <end position="61"/>
    </location>
</feature>
<keyword evidence="1" id="KW-1133">Transmembrane helix</keyword>
<feature type="transmembrane region" description="Helical" evidence="1">
    <location>
        <begin position="67"/>
        <end position="89"/>
    </location>
</feature>
<dbReference type="EMBL" id="JAPQKI010000010">
    <property type="protein sequence ID" value="KAJ5085244.1"/>
    <property type="molecule type" value="Genomic_DNA"/>
</dbReference>
<protein>
    <recommendedName>
        <fullName evidence="2">DUF7702 domain-containing protein</fullName>
    </recommendedName>
</protein>
<dbReference type="GeneID" id="81361485"/>
<evidence type="ECO:0000313" key="3">
    <source>
        <dbReference type="EMBL" id="KAJ5085244.1"/>
    </source>
</evidence>